<feature type="domain" description="F-box" evidence="1">
    <location>
        <begin position="9"/>
        <end position="39"/>
    </location>
</feature>
<dbReference type="SUPFAM" id="SSF48403">
    <property type="entry name" value="Ankyrin repeat"/>
    <property type="match status" value="1"/>
</dbReference>
<feature type="non-terminal residue" evidence="2">
    <location>
        <position position="1"/>
    </location>
</feature>
<dbReference type="InterPro" id="IPR036770">
    <property type="entry name" value="Ankyrin_rpt-contain_sf"/>
</dbReference>
<accession>A0A428NCG9</accession>
<gene>
    <name evidence="2" type="ORF">CEP51_016912</name>
</gene>
<dbReference type="Gene3D" id="1.25.40.20">
    <property type="entry name" value="Ankyrin repeat-containing domain"/>
    <property type="match status" value="1"/>
</dbReference>
<dbReference type="EMBL" id="NKCL01001663">
    <property type="protein sequence ID" value="RSL38487.1"/>
    <property type="molecule type" value="Genomic_DNA"/>
</dbReference>
<proteinExistence type="predicted"/>
<evidence type="ECO:0000313" key="3">
    <source>
        <dbReference type="Proteomes" id="UP000287972"/>
    </source>
</evidence>
<dbReference type="Proteomes" id="UP000287972">
    <property type="component" value="Unassembled WGS sequence"/>
</dbReference>
<dbReference type="AlphaFoldDB" id="A0A428NCG9"/>
<evidence type="ECO:0000259" key="1">
    <source>
        <dbReference type="PROSITE" id="PS50181"/>
    </source>
</evidence>
<name>A0A428NCG9_9HYPO</name>
<protein>
    <recommendedName>
        <fullName evidence="1">F-box domain-containing protein</fullName>
    </recommendedName>
</protein>
<reference evidence="2 3" key="1">
    <citation type="submission" date="2017-06" db="EMBL/GenBank/DDBJ databases">
        <title>Comparative genomic analysis of Ambrosia Fusariam Clade fungi.</title>
        <authorList>
            <person name="Stajich J.E."/>
            <person name="Carrillo J."/>
            <person name="Kijimoto T."/>
            <person name="Eskalen A."/>
            <person name="O'Donnell K."/>
            <person name="Kasson M."/>
        </authorList>
    </citation>
    <scope>NUCLEOTIDE SEQUENCE [LARGE SCALE GENOMIC DNA]</scope>
    <source>
        <strain evidence="2 3">NRRL62606</strain>
    </source>
</reference>
<sequence length="124" mass="13612">ARDNETTITDKMEKLPNEVVCMIVKDLTSRDLFRLSRASHAPIPGTKTTALTLAVLGNHVPTTLLLLANGADPGSRLSGRDVRDPPTVLHLVCMLGLAELADQLLIRQYLEVDPTELLVVYRLN</sequence>
<comment type="caution">
    <text evidence="2">The sequence shown here is derived from an EMBL/GenBank/DDBJ whole genome shotgun (WGS) entry which is preliminary data.</text>
</comment>
<dbReference type="InterPro" id="IPR001810">
    <property type="entry name" value="F-box_dom"/>
</dbReference>
<evidence type="ECO:0000313" key="2">
    <source>
        <dbReference type="EMBL" id="RSL38487.1"/>
    </source>
</evidence>
<keyword evidence="3" id="KW-1185">Reference proteome</keyword>
<organism evidence="2 3">
    <name type="scientific">Fusarium floridanum</name>
    <dbReference type="NCBI Taxonomy" id="1325733"/>
    <lineage>
        <taxon>Eukaryota</taxon>
        <taxon>Fungi</taxon>
        <taxon>Dikarya</taxon>
        <taxon>Ascomycota</taxon>
        <taxon>Pezizomycotina</taxon>
        <taxon>Sordariomycetes</taxon>
        <taxon>Hypocreomycetidae</taxon>
        <taxon>Hypocreales</taxon>
        <taxon>Nectriaceae</taxon>
        <taxon>Fusarium</taxon>
        <taxon>Fusarium solani species complex</taxon>
    </lineage>
</organism>
<dbReference type="PROSITE" id="PS50181">
    <property type="entry name" value="FBOX"/>
    <property type="match status" value="1"/>
</dbReference>